<feature type="non-terminal residue" evidence="2">
    <location>
        <position position="1"/>
    </location>
</feature>
<keyword evidence="3" id="KW-1185">Reference proteome</keyword>
<feature type="compositionally biased region" description="Low complexity" evidence="1">
    <location>
        <begin position="60"/>
        <end position="82"/>
    </location>
</feature>
<dbReference type="SUPFAM" id="SSF74653">
    <property type="entry name" value="TolA/TonB C-terminal domain"/>
    <property type="match status" value="1"/>
</dbReference>
<feature type="region of interest" description="Disordered" evidence="1">
    <location>
        <begin position="1"/>
        <end position="93"/>
    </location>
</feature>
<proteinExistence type="predicted"/>
<protein>
    <recommendedName>
        <fullName evidence="4">Energy transducer TonB</fullName>
    </recommendedName>
</protein>
<sequence>SPTPQAKPEPPLPLPPPPAPAPPSPPSRTSQPNPTKNPAPDSTALDNTLEKLRQQLAQSAPPRARANPRAGGRPNSGGSPNGDMTASLSASERGAIGDHVRECWTKDAGALDIDKQHVLLTVTVDATGMARMAEVAGADIGRMGDPRFRAFAERARRAVLDSRCANLPLPGKDMGKVGKLTFRFSP</sequence>
<evidence type="ECO:0008006" key="4">
    <source>
        <dbReference type="Google" id="ProtNLM"/>
    </source>
</evidence>
<dbReference type="Gene3D" id="3.30.1150.10">
    <property type="match status" value="1"/>
</dbReference>
<evidence type="ECO:0000313" key="3">
    <source>
        <dbReference type="Proteomes" id="UP000239724"/>
    </source>
</evidence>
<gene>
    <name evidence="2" type="ORF">CCS01_04930</name>
</gene>
<dbReference type="EMBL" id="NHRY01000056">
    <property type="protein sequence ID" value="PPQ36582.1"/>
    <property type="molecule type" value="Genomic_DNA"/>
</dbReference>
<accession>A0A2S6NLY1</accession>
<organism evidence="2 3">
    <name type="scientific">Rhodopila globiformis</name>
    <name type="common">Rhodopseudomonas globiformis</name>
    <dbReference type="NCBI Taxonomy" id="1071"/>
    <lineage>
        <taxon>Bacteria</taxon>
        <taxon>Pseudomonadati</taxon>
        <taxon>Pseudomonadota</taxon>
        <taxon>Alphaproteobacteria</taxon>
        <taxon>Acetobacterales</taxon>
        <taxon>Acetobacteraceae</taxon>
        <taxon>Rhodopila</taxon>
    </lineage>
</organism>
<dbReference type="Proteomes" id="UP000239724">
    <property type="component" value="Unassembled WGS sequence"/>
</dbReference>
<evidence type="ECO:0000256" key="1">
    <source>
        <dbReference type="SAM" id="MobiDB-lite"/>
    </source>
</evidence>
<reference evidence="2 3" key="1">
    <citation type="journal article" date="2018" name="Arch. Microbiol.">
        <title>New insights into the metabolic potential of the phototrophic purple bacterium Rhodopila globiformis DSM 161(T) from its draft genome sequence and evidence for a vanadium-dependent nitrogenase.</title>
        <authorList>
            <person name="Imhoff J.F."/>
            <person name="Rahn T."/>
            <person name="Kunzel S."/>
            <person name="Neulinger S.C."/>
        </authorList>
    </citation>
    <scope>NUCLEOTIDE SEQUENCE [LARGE SCALE GENOMIC DNA]</scope>
    <source>
        <strain evidence="2 3">DSM 161</strain>
    </source>
</reference>
<dbReference type="AlphaFoldDB" id="A0A2S6NLY1"/>
<name>A0A2S6NLY1_RHOGL</name>
<comment type="caution">
    <text evidence="2">The sequence shown here is derived from an EMBL/GenBank/DDBJ whole genome shotgun (WGS) entry which is preliminary data.</text>
</comment>
<feature type="compositionally biased region" description="Pro residues" evidence="1">
    <location>
        <begin position="1"/>
        <end position="26"/>
    </location>
</feature>
<evidence type="ECO:0000313" key="2">
    <source>
        <dbReference type="EMBL" id="PPQ36582.1"/>
    </source>
</evidence>